<name>A0A1C7NF01_9FUNG</name>
<sequence length="67" mass="7404">MKVDIPSESYKGKDKTPMYDQSGPMSVTLRPTMPKEVHIALLATPEGYVGLVENNGVEEEDVIDDTH</sequence>
<organism evidence="2 3">
    <name type="scientific">Choanephora cucurbitarum</name>
    <dbReference type="NCBI Taxonomy" id="101091"/>
    <lineage>
        <taxon>Eukaryota</taxon>
        <taxon>Fungi</taxon>
        <taxon>Fungi incertae sedis</taxon>
        <taxon>Mucoromycota</taxon>
        <taxon>Mucoromycotina</taxon>
        <taxon>Mucoromycetes</taxon>
        <taxon>Mucorales</taxon>
        <taxon>Mucorineae</taxon>
        <taxon>Choanephoraceae</taxon>
        <taxon>Choanephoroideae</taxon>
        <taxon>Choanephora</taxon>
    </lineage>
</organism>
<evidence type="ECO:0000313" key="2">
    <source>
        <dbReference type="EMBL" id="OBZ85904.1"/>
    </source>
</evidence>
<evidence type="ECO:0000313" key="3">
    <source>
        <dbReference type="Proteomes" id="UP000093000"/>
    </source>
</evidence>
<dbReference type="AlphaFoldDB" id="A0A1C7NF01"/>
<dbReference type="InParanoid" id="A0A1C7NF01"/>
<gene>
    <name evidence="2" type="ORF">A0J61_06050</name>
</gene>
<feature type="region of interest" description="Disordered" evidence="1">
    <location>
        <begin position="1"/>
        <end position="26"/>
    </location>
</feature>
<proteinExistence type="predicted"/>
<accession>A0A1C7NF01</accession>
<comment type="caution">
    <text evidence="2">The sequence shown here is derived from an EMBL/GenBank/DDBJ whole genome shotgun (WGS) entry which is preliminary data.</text>
</comment>
<dbReference type="EMBL" id="LUGH01000347">
    <property type="protein sequence ID" value="OBZ85904.1"/>
    <property type="molecule type" value="Genomic_DNA"/>
</dbReference>
<keyword evidence="3" id="KW-1185">Reference proteome</keyword>
<feature type="compositionally biased region" description="Basic and acidic residues" evidence="1">
    <location>
        <begin position="1"/>
        <end position="17"/>
    </location>
</feature>
<dbReference type="Proteomes" id="UP000093000">
    <property type="component" value="Unassembled WGS sequence"/>
</dbReference>
<reference evidence="2 3" key="1">
    <citation type="submission" date="2016-03" db="EMBL/GenBank/DDBJ databases">
        <title>Choanephora cucurbitarum.</title>
        <authorList>
            <person name="Min B."/>
            <person name="Park H."/>
            <person name="Park J.-H."/>
            <person name="Shin H.-D."/>
            <person name="Choi I.-G."/>
        </authorList>
    </citation>
    <scope>NUCLEOTIDE SEQUENCE [LARGE SCALE GENOMIC DNA]</scope>
    <source>
        <strain evidence="2 3">KUS-F28377</strain>
    </source>
</reference>
<protein>
    <submittedName>
        <fullName evidence="2">Uncharacterized protein</fullName>
    </submittedName>
</protein>
<evidence type="ECO:0000256" key="1">
    <source>
        <dbReference type="SAM" id="MobiDB-lite"/>
    </source>
</evidence>